<evidence type="ECO:0000313" key="3">
    <source>
        <dbReference type="Proteomes" id="UP001234581"/>
    </source>
</evidence>
<dbReference type="EMBL" id="JARTCD010000003">
    <property type="protein sequence ID" value="KAJ8662901.1"/>
    <property type="molecule type" value="Genomic_DNA"/>
</dbReference>
<feature type="region of interest" description="Disordered" evidence="1">
    <location>
        <begin position="318"/>
        <end position="397"/>
    </location>
</feature>
<feature type="compositionally biased region" description="Low complexity" evidence="1">
    <location>
        <begin position="579"/>
        <end position="604"/>
    </location>
</feature>
<accession>A0AAD7Y342</accession>
<comment type="caution">
    <text evidence="2">The sequence shown here is derived from an EMBL/GenBank/DDBJ whole genome shotgun (WGS) entry which is preliminary data.</text>
</comment>
<feature type="compositionally biased region" description="Low complexity" evidence="1">
    <location>
        <begin position="379"/>
        <end position="389"/>
    </location>
</feature>
<feature type="region of interest" description="Disordered" evidence="1">
    <location>
        <begin position="87"/>
        <end position="122"/>
    </location>
</feature>
<feature type="compositionally biased region" description="Gly residues" evidence="1">
    <location>
        <begin position="618"/>
        <end position="627"/>
    </location>
</feature>
<reference evidence="2 3" key="1">
    <citation type="submission" date="2023-03" db="EMBL/GenBank/DDBJ databases">
        <title>Genome sequence of Lichtheimia ornata CBS 291.66.</title>
        <authorList>
            <person name="Mohabir J.T."/>
            <person name="Shea T.P."/>
            <person name="Kurbessoian T."/>
            <person name="Berby B."/>
            <person name="Fontaine J."/>
            <person name="Livny J."/>
            <person name="Gnirke A."/>
            <person name="Stajich J.E."/>
            <person name="Cuomo C.A."/>
        </authorList>
    </citation>
    <scope>NUCLEOTIDE SEQUENCE [LARGE SCALE GENOMIC DNA]</scope>
    <source>
        <strain evidence="2">CBS 291.66</strain>
    </source>
</reference>
<dbReference type="GeneID" id="83208495"/>
<feature type="compositionally biased region" description="Polar residues" evidence="1">
    <location>
        <begin position="349"/>
        <end position="361"/>
    </location>
</feature>
<sequence>MLVTETFHGYIETTQDVLLIFEGCRRGLLPRICRRLQEKERKMVQSGSVFVFDERESGIKRWTDGLVWSPSRILGNFLIYRELDKRASGSSGKRGSISASNSSNSNGNDARQRSFSADHGTTSSTVAAAGGVMSIDRNRERQLVGSLSDSYKFRKDGLIKKTMSIVVNGVSQHLISYYHPQDVLNNRLRTPSSVPELASLEISPELLVRQNFRIPPMIEPTFDHPGEATAAGAIPMPDGSNGAAAAASNGGTGTVAAAAAAAAAMSAFGDRRTPHPPPLRSMSMGSLRGHDHYTNGNLASPNAMFNYQQQRMSIDEEGATTTTTQQRESPPTTIGPYGTQPMMYGAAAYTTSAIPSPSSPDTPLVSPARPSFHHHHHQQQYQRHYSFSSTQSTLSRVDPRGYDMLSYAPAADRQQGDHPQHRSSIHYQQQQQQQQGSMTSMMSAAEVGFYNGQQLQEQQNGVSDEHGSDHSKGANIGQLLNPVHPLNNTTTASTSSTATAPHPPHQPESPHPSHNHEQQQQQQLLHQQQQQPSTSYAGYNPTSLVSAVTTTSSSASSSISTPSSSIISTHRYDNGKPVTAAAAAATTTTASSTNERQQQQQQQQLNGDDNDNMHAAGSGSGGGGGGSSGGFSNGVGFYRDGMLTNTYNAMHYAPPPFQNGLVNPFTGHHEDCNVDQDLTDPLMLK</sequence>
<organism evidence="2 3">
    <name type="scientific">Lichtheimia ornata</name>
    <dbReference type="NCBI Taxonomy" id="688661"/>
    <lineage>
        <taxon>Eukaryota</taxon>
        <taxon>Fungi</taxon>
        <taxon>Fungi incertae sedis</taxon>
        <taxon>Mucoromycota</taxon>
        <taxon>Mucoromycotina</taxon>
        <taxon>Mucoromycetes</taxon>
        <taxon>Mucorales</taxon>
        <taxon>Lichtheimiaceae</taxon>
        <taxon>Lichtheimia</taxon>
    </lineage>
</organism>
<feature type="compositionally biased region" description="Polar residues" evidence="1">
    <location>
        <begin position="319"/>
        <end position="332"/>
    </location>
</feature>
<feature type="compositionally biased region" description="Low complexity" evidence="1">
    <location>
        <begin position="489"/>
        <end position="500"/>
    </location>
</feature>
<dbReference type="RefSeq" id="XP_058347813.1">
    <property type="nucleotide sequence ID" value="XM_058481175.1"/>
</dbReference>
<feature type="compositionally biased region" description="Basic and acidic residues" evidence="1">
    <location>
        <begin position="463"/>
        <end position="472"/>
    </location>
</feature>
<feature type="region of interest" description="Disordered" evidence="1">
    <location>
        <begin position="411"/>
        <end position="440"/>
    </location>
</feature>
<dbReference type="Pfam" id="PF09729">
    <property type="entry name" value="Gti1_Pac2"/>
    <property type="match status" value="1"/>
</dbReference>
<feature type="region of interest" description="Disordered" evidence="1">
    <location>
        <begin position="456"/>
        <end position="627"/>
    </location>
</feature>
<dbReference type="GO" id="GO:0003677">
    <property type="term" value="F:DNA binding"/>
    <property type="evidence" value="ECO:0007669"/>
    <property type="project" value="TreeGrafter"/>
</dbReference>
<evidence type="ECO:0008006" key="4">
    <source>
        <dbReference type="Google" id="ProtNLM"/>
    </source>
</evidence>
<protein>
    <recommendedName>
        <fullName evidence="4">Camp independent regulatory protein</fullName>
    </recommendedName>
</protein>
<dbReference type="Proteomes" id="UP001234581">
    <property type="component" value="Unassembled WGS sequence"/>
</dbReference>
<proteinExistence type="predicted"/>
<evidence type="ECO:0000256" key="1">
    <source>
        <dbReference type="SAM" id="MobiDB-lite"/>
    </source>
</evidence>
<evidence type="ECO:0000313" key="2">
    <source>
        <dbReference type="EMBL" id="KAJ8662901.1"/>
    </source>
</evidence>
<dbReference type="PANTHER" id="PTHR28027">
    <property type="entry name" value="TRANSCRIPTIONAL REGULATOR MIT1"/>
    <property type="match status" value="1"/>
</dbReference>
<feature type="compositionally biased region" description="Low complexity" evidence="1">
    <location>
        <begin position="541"/>
        <end position="569"/>
    </location>
</feature>
<feature type="compositionally biased region" description="Polar residues" evidence="1">
    <location>
        <begin position="113"/>
        <end position="122"/>
    </location>
</feature>
<feature type="compositionally biased region" description="Pro residues" evidence="1">
    <location>
        <begin position="501"/>
        <end position="510"/>
    </location>
</feature>
<name>A0AAD7Y342_9FUNG</name>
<dbReference type="InterPro" id="IPR018608">
    <property type="entry name" value="Gti1/Pac2"/>
</dbReference>
<gene>
    <name evidence="2" type="ORF">O0I10_001077</name>
</gene>
<dbReference type="AlphaFoldDB" id="A0AAD7Y342"/>
<dbReference type="PANTHER" id="PTHR28027:SF2">
    <property type="entry name" value="TRANSCRIPTIONAL REGULATOR MIT1"/>
    <property type="match status" value="1"/>
</dbReference>
<feature type="compositionally biased region" description="Low complexity" evidence="1">
    <location>
        <begin position="88"/>
        <end position="108"/>
    </location>
</feature>
<keyword evidence="3" id="KW-1185">Reference proteome</keyword>
<feature type="compositionally biased region" description="Low complexity" evidence="1">
    <location>
        <begin position="518"/>
        <end position="531"/>
    </location>
</feature>